<feature type="non-terminal residue" evidence="1">
    <location>
        <position position="1"/>
    </location>
</feature>
<comment type="caution">
    <text evidence="1">The sequence shown here is derived from an EMBL/GenBank/DDBJ whole genome shotgun (WGS) entry which is preliminary data.</text>
</comment>
<feature type="non-terminal residue" evidence="1">
    <location>
        <position position="88"/>
    </location>
</feature>
<accession>A0A812XIR4</accession>
<evidence type="ECO:0000313" key="1">
    <source>
        <dbReference type="EMBL" id="CAE7735465.1"/>
    </source>
</evidence>
<dbReference type="EMBL" id="CAJNIZ010045972">
    <property type="protein sequence ID" value="CAE7735465.1"/>
    <property type="molecule type" value="Genomic_DNA"/>
</dbReference>
<proteinExistence type="predicted"/>
<organism evidence="1 2">
    <name type="scientific">Symbiodinium pilosum</name>
    <name type="common">Dinoflagellate</name>
    <dbReference type="NCBI Taxonomy" id="2952"/>
    <lineage>
        <taxon>Eukaryota</taxon>
        <taxon>Sar</taxon>
        <taxon>Alveolata</taxon>
        <taxon>Dinophyceae</taxon>
        <taxon>Suessiales</taxon>
        <taxon>Symbiodiniaceae</taxon>
        <taxon>Symbiodinium</taxon>
    </lineage>
</organism>
<dbReference type="Proteomes" id="UP000649617">
    <property type="component" value="Unassembled WGS sequence"/>
</dbReference>
<reference evidence="1" key="1">
    <citation type="submission" date="2021-02" db="EMBL/GenBank/DDBJ databases">
        <authorList>
            <person name="Dougan E. K."/>
            <person name="Rhodes N."/>
            <person name="Thang M."/>
            <person name="Chan C."/>
        </authorList>
    </citation>
    <scope>NUCLEOTIDE SEQUENCE</scope>
</reference>
<evidence type="ECO:0000313" key="2">
    <source>
        <dbReference type="Proteomes" id="UP000649617"/>
    </source>
</evidence>
<protein>
    <submittedName>
        <fullName evidence="1">Uncharacterized protein</fullName>
    </submittedName>
</protein>
<sequence>VAVLEIVEVADLNLVCGRIEEPSGWIQLMDVANGLCHAVAKDFETKMDVAAEEGAFDVGLYVLRQTAFVAPDAENFDPNDEELVDELD</sequence>
<keyword evidence="2" id="KW-1185">Reference proteome</keyword>
<name>A0A812XIR4_SYMPI</name>
<gene>
    <name evidence="1" type="ORF">SPIL2461_LOCUS21139</name>
</gene>
<dbReference type="AlphaFoldDB" id="A0A812XIR4"/>